<dbReference type="RefSeq" id="WP_115669508.1">
    <property type="nucleotide sequence ID" value="NZ_UEYP01000002.1"/>
</dbReference>
<feature type="chain" id="PRO_5016945609" description="DUF4189 domain-containing protein" evidence="1">
    <location>
        <begin position="24"/>
        <end position="125"/>
    </location>
</feature>
<keyword evidence="4" id="KW-1185">Reference proteome</keyword>
<evidence type="ECO:0000313" key="4">
    <source>
        <dbReference type="Proteomes" id="UP000254764"/>
    </source>
</evidence>
<dbReference type="STRING" id="1336235.GCA_000518785_00547"/>
<dbReference type="Pfam" id="PF13827">
    <property type="entry name" value="DUF4189"/>
    <property type="match status" value="1"/>
</dbReference>
<reference evidence="4" key="1">
    <citation type="submission" date="2018-07" db="EMBL/GenBank/DDBJ databases">
        <authorList>
            <person name="Peiro R."/>
            <person name="Begona"/>
            <person name="Cbmso G."/>
            <person name="Lopez M."/>
            <person name="Gonzalez S."/>
        </authorList>
    </citation>
    <scope>NUCLEOTIDE SEQUENCE [LARGE SCALE GENOMIC DNA]</scope>
</reference>
<dbReference type="InterPro" id="IPR025240">
    <property type="entry name" value="DUF4189"/>
</dbReference>
<dbReference type="Proteomes" id="UP000254764">
    <property type="component" value="Unassembled WGS sequence"/>
</dbReference>
<dbReference type="OrthoDB" id="8448441at2"/>
<keyword evidence="1" id="KW-0732">Signal</keyword>
<name>A0A376AFB5_9HYPH</name>
<accession>A0A376AFB5</accession>
<organism evidence="3 4">
    <name type="scientific">Ciceribacter selenitireducens ATCC BAA-1503</name>
    <dbReference type="NCBI Taxonomy" id="1336235"/>
    <lineage>
        <taxon>Bacteria</taxon>
        <taxon>Pseudomonadati</taxon>
        <taxon>Pseudomonadota</taxon>
        <taxon>Alphaproteobacteria</taxon>
        <taxon>Hyphomicrobiales</taxon>
        <taxon>Rhizobiaceae</taxon>
        <taxon>Ciceribacter</taxon>
    </lineage>
</organism>
<evidence type="ECO:0000313" key="3">
    <source>
        <dbReference type="EMBL" id="SSC66424.1"/>
    </source>
</evidence>
<feature type="domain" description="DUF4189" evidence="2">
    <location>
        <begin position="28"/>
        <end position="121"/>
    </location>
</feature>
<dbReference type="AlphaFoldDB" id="A0A376AFB5"/>
<evidence type="ECO:0000256" key="1">
    <source>
        <dbReference type="SAM" id="SignalP"/>
    </source>
</evidence>
<gene>
    <name evidence="3" type="ORF">RHIZ70_2132</name>
</gene>
<sequence>MRRSYSVLAVLAIAFTTLAPAMAVADSYGAIAYSPTTRADGWSHSFSTRADAERRALRECSGRARDCRVAIWFKNACGALAVGQNGSWGSGWGSDRRRAELEAIGVCNQYTGGCRVARWVCSGAP</sequence>
<evidence type="ECO:0000259" key="2">
    <source>
        <dbReference type="Pfam" id="PF13827"/>
    </source>
</evidence>
<dbReference type="EMBL" id="UEYP01000002">
    <property type="protein sequence ID" value="SSC66424.1"/>
    <property type="molecule type" value="Genomic_DNA"/>
</dbReference>
<proteinExistence type="predicted"/>
<protein>
    <recommendedName>
        <fullName evidence="2">DUF4189 domain-containing protein</fullName>
    </recommendedName>
</protein>
<feature type="signal peptide" evidence="1">
    <location>
        <begin position="1"/>
        <end position="23"/>
    </location>
</feature>